<sequence length="189" mass="21770">MLANKTSPLGNHRGITAGAGRGGRACARPHPTRSVTCAPRRSTIASPPTIMSDSINVVFPRKLLKEFISLYQRLPCLWDKHCASYKMKHKRHEAITKLTQLVQMYDPSATRVHVLRKIESLRACVRREYKRVQNSKKTAENESEIYTPHLWYYDLFSFMFQTEDTSQEFEKTKESASSPQSTTVVRMYK</sequence>
<dbReference type="PROSITE" id="PS51029">
    <property type="entry name" value="MADF"/>
    <property type="match status" value="1"/>
</dbReference>
<evidence type="ECO:0000313" key="3">
    <source>
        <dbReference type="EMBL" id="SOQ38010.1"/>
    </source>
</evidence>
<accession>A0A2H1VAY0</accession>
<protein>
    <submittedName>
        <fullName evidence="3">SFRICE_028420</fullName>
    </submittedName>
</protein>
<dbReference type="PANTHER" id="PTHR21505">
    <property type="entry name" value="MADF DOMAIN-CONTAINING PROTEIN-RELATED"/>
    <property type="match status" value="1"/>
</dbReference>
<reference evidence="3" key="1">
    <citation type="submission" date="2016-07" db="EMBL/GenBank/DDBJ databases">
        <authorList>
            <person name="Bretaudeau A."/>
        </authorList>
    </citation>
    <scope>NUCLEOTIDE SEQUENCE</scope>
    <source>
        <strain evidence="3">Rice</strain>
        <tissue evidence="3">Whole body</tissue>
    </source>
</reference>
<name>A0A2H1VAY0_SPOFR</name>
<gene>
    <name evidence="3" type="ORF">SFRICE_028420</name>
</gene>
<organism evidence="3">
    <name type="scientific">Spodoptera frugiperda</name>
    <name type="common">Fall armyworm</name>
    <dbReference type="NCBI Taxonomy" id="7108"/>
    <lineage>
        <taxon>Eukaryota</taxon>
        <taxon>Metazoa</taxon>
        <taxon>Ecdysozoa</taxon>
        <taxon>Arthropoda</taxon>
        <taxon>Hexapoda</taxon>
        <taxon>Insecta</taxon>
        <taxon>Pterygota</taxon>
        <taxon>Neoptera</taxon>
        <taxon>Endopterygota</taxon>
        <taxon>Lepidoptera</taxon>
        <taxon>Glossata</taxon>
        <taxon>Ditrysia</taxon>
        <taxon>Noctuoidea</taxon>
        <taxon>Noctuidae</taxon>
        <taxon>Amphipyrinae</taxon>
        <taxon>Spodoptera</taxon>
    </lineage>
</organism>
<dbReference type="EMBL" id="ODYU01001586">
    <property type="protein sequence ID" value="SOQ38010.1"/>
    <property type="molecule type" value="Genomic_DNA"/>
</dbReference>
<feature type="domain" description="MADF" evidence="2">
    <location>
        <begin position="66"/>
        <end position="164"/>
    </location>
</feature>
<feature type="compositionally biased region" description="Polar residues" evidence="1">
    <location>
        <begin position="175"/>
        <end position="189"/>
    </location>
</feature>
<dbReference type="InterPro" id="IPR006578">
    <property type="entry name" value="MADF-dom"/>
</dbReference>
<dbReference type="AlphaFoldDB" id="A0A2H1VAY0"/>
<evidence type="ECO:0000256" key="1">
    <source>
        <dbReference type="SAM" id="MobiDB-lite"/>
    </source>
</evidence>
<evidence type="ECO:0000259" key="2">
    <source>
        <dbReference type="PROSITE" id="PS51029"/>
    </source>
</evidence>
<dbReference type="SMART" id="SM00595">
    <property type="entry name" value="MADF"/>
    <property type="match status" value="1"/>
</dbReference>
<dbReference type="PANTHER" id="PTHR21505:SF8">
    <property type="entry name" value="DPT-YFP REPRESSOR BY OVEREXPRESSION, ISOFORM D-RELATED"/>
    <property type="match status" value="1"/>
</dbReference>
<feature type="region of interest" description="Disordered" evidence="1">
    <location>
        <begin position="1"/>
        <end position="33"/>
    </location>
</feature>
<feature type="region of interest" description="Disordered" evidence="1">
    <location>
        <begin position="169"/>
        <end position="189"/>
    </location>
</feature>
<dbReference type="Pfam" id="PF10545">
    <property type="entry name" value="MADF_DNA_bdg"/>
    <property type="match status" value="1"/>
</dbReference>
<proteinExistence type="predicted"/>